<feature type="transmembrane region" description="Helical" evidence="1">
    <location>
        <begin position="156"/>
        <end position="173"/>
    </location>
</feature>
<feature type="transmembrane region" description="Helical" evidence="1">
    <location>
        <begin position="321"/>
        <end position="345"/>
    </location>
</feature>
<dbReference type="InterPro" id="IPR007820">
    <property type="entry name" value="AbrB_fam"/>
</dbReference>
<comment type="caution">
    <text evidence="2">The sequence shown here is derived from an EMBL/GenBank/DDBJ whole genome shotgun (WGS) entry which is preliminary data.</text>
</comment>
<name>A0A839T940_AZOMA</name>
<dbReference type="RefSeq" id="WP_183168232.1">
    <property type="nucleotide sequence ID" value="NZ_JACHXI010000039.1"/>
</dbReference>
<evidence type="ECO:0000313" key="2">
    <source>
        <dbReference type="EMBL" id="MBB3105400.1"/>
    </source>
</evidence>
<feature type="transmembrane region" description="Helical" evidence="1">
    <location>
        <begin position="40"/>
        <end position="57"/>
    </location>
</feature>
<dbReference type="PANTHER" id="PTHR38457:SF1">
    <property type="entry name" value="REGULATOR ABRB-RELATED"/>
    <property type="match status" value="1"/>
</dbReference>
<keyword evidence="1" id="KW-0472">Membrane</keyword>
<dbReference type="EMBL" id="JACHXI010000039">
    <property type="protein sequence ID" value="MBB3105400.1"/>
    <property type="molecule type" value="Genomic_DNA"/>
</dbReference>
<dbReference type="Pfam" id="PF05145">
    <property type="entry name" value="AbrB"/>
    <property type="match status" value="1"/>
</dbReference>
<dbReference type="PANTHER" id="PTHR38457">
    <property type="entry name" value="REGULATOR ABRB-RELATED"/>
    <property type="match status" value="1"/>
</dbReference>
<dbReference type="GO" id="GO:0010468">
    <property type="term" value="P:regulation of gene expression"/>
    <property type="evidence" value="ECO:0007669"/>
    <property type="project" value="InterPro"/>
</dbReference>
<organism evidence="2 3">
    <name type="scientific">Azomonas macrocytogenes</name>
    <name type="common">Azotobacter macrocytogenes</name>
    <dbReference type="NCBI Taxonomy" id="69962"/>
    <lineage>
        <taxon>Bacteria</taxon>
        <taxon>Pseudomonadati</taxon>
        <taxon>Pseudomonadota</taxon>
        <taxon>Gammaproteobacteria</taxon>
        <taxon>Pseudomonadales</taxon>
        <taxon>Pseudomonadaceae</taxon>
        <taxon>Azomonas</taxon>
    </lineage>
</organism>
<dbReference type="Proteomes" id="UP000549250">
    <property type="component" value="Unassembled WGS sequence"/>
</dbReference>
<feature type="transmembrane region" description="Helical" evidence="1">
    <location>
        <begin position="273"/>
        <end position="292"/>
    </location>
</feature>
<keyword evidence="3" id="KW-1185">Reference proteome</keyword>
<evidence type="ECO:0000313" key="3">
    <source>
        <dbReference type="Proteomes" id="UP000549250"/>
    </source>
</evidence>
<sequence>MTATYLYNFQRLVIHNKPWILTPPIGALGGYLAQWMNWPLPWMIGALVGVALYRCLGHSTQAIPQGVKVGQWIIATGIGLHFNQQVMIEILAYFDVILLGTLVALSTSIVGIFIHRHYGEDLATAYFASMPGGANEMVNLGRLNGADLARIAAGQSLRMVLVLLIVPASYTWLFGDAHGSNLIHYPVNFAWLALLLFLGALVGQRFQHWQVPNAWQLGALLVSITVSVTFDLHIGLPTGAGEFGQWLVGSTLGCYFDRAFFRRAPAFMLRMSIATLSIMVLSIPIALMLGWMSNLDMRTLMLGMMPGGIAEMSLTAEALQLLVPLVTAMQVLRLLIVLFMAQPIFRQWYRYRESRK</sequence>
<gene>
    <name evidence="2" type="ORF">FHR87_003838</name>
</gene>
<dbReference type="AlphaFoldDB" id="A0A839T940"/>
<keyword evidence="1" id="KW-1133">Transmembrane helix</keyword>
<evidence type="ECO:0008006" key="4">
    <source>
        <dbReference type="Google" id="ProtNLM"/>
    </source>
</evidence>
<accession>A0A839T940</accession>
<evidence type="ECO:0000256" key="1">
    <source>
        <dbReference type="SAM" id="Phobius"/>
    </source>
</evidence>
<proteinExistence type="predicted"/>
<feature type="transmembrane region" description="Helical" evidence="1">
    <location>
        <begin position="92"/>
        <end position="114"/>
    </location>
</feature>
<dbReference type="NCBIfam" id="TIGR03082">
    <property type="entry name" value="Gneg_AbrB_dup"/>
    <property type="match status" value="2"/>
</dbReference>
<dbReference type="PIRSF" id="PIRSF038991">
    <property type="entry name" value="Protein_AbrB"/>
    <property type="match status" value="1"/>
</dbReference>
<protein>
    <recommendedName>
        <fullName evidence="4">Ammonia monooxygenase</fullName>
    </recommendedName>
</protein>
<feature type="transmembrane region" description="Helical" evidence="1">
    <location>
        <begin position="185"/>
        <end position="203"/>
    </location>
</feature>
<feature type="transmembrane region" description="Helical" evidence="1">
    <location>
        <begin position="215"/>
        <end position="237"/>
    </location>
</feature>
<dbReference type="GO" id="GO:0016020">
    <property type="term" value="C:membrane"/>
    <property type="evidence" value="ECO:0007669"/>
    <property type="project" value="InterPro"/>
</dbReference>
<reference evidence="2 3" key="1">
    <citation type="submission" date="2020-08" db="EMBL/GenBank/DDBJ databases">
        <title>Genomic Encyclopedia of Type Strains, Phase III (KMG-III): the genomes of soil and plant-associated and newly described type strains.</title>
        <authorList>
            <person name="Whitman W."/>
        </authorList>
    </citation>
    <scope>NUCLEOTIDE SEQUENCE [LARGE SCALE GENOMIC DNA]</scope>
    <source>
        <strain evidence="2 3">CECT 4462</strain>
    </source>
</reference>
<keyword evidence="1" id="KW-0812">Transmembrane</keyword>
<dbReference type="InterPro" id="IPR017516">
    <property type="entry name" value="AbrB_dup"/>
</dbReference>